<keyword evidence="6 7" id="KW-0449">Lipoprotein</keyword>
<keyword evidence="4" id="KW-0472">Membrane</keyword>
<dbReference type="Gene3D" id="3.40.190.10">
    <property type="entry name" value="Periplasmic binding protein-like II"/>
    <property type="match status" value="2"/>
</dbReference>
<organism evidence="7 8">
    <name type="scientific">Brachyspira intermedia (strain ATCC 51140 / PWS/A)</name>
    <name type="common">Serpulina intermedia</name>
    <dbReference type="NCBI Taxonomy" id="1045858"/>
    <lineage>
        <taxon>Bacteria</taxon>
        <taxon>Pseudomonadati</taxon>
        <taxon>Spirochaetota</taxon>
        <taxon>Spirochaetia</taxon>
        <taxon>Brachyspirales</taxon>
        <taxon>Brachyspiraceae</taxon>
        <taxon>Brachyspira</taxon>
    </lineage>
</organism>
<evidence type="ECO:0000256" key="5">
    <source>
        <dbReference type="ARBA" id="ARBA00023139"/>
    </source>
</evidence>
<dbReference type="EMBL" id="CP002874">
    <property type="protein sequence ID" value="AEM20671.1"/>
    <property type="molecule type" value="Genomic_DNA"/>
</dbReference>
<dbReference type="PANTHER" id="PTHR30429">
    <property type="entry name" value="D-METHIONINE-BINDING LIPOPROTEIN METQ"/>
    <property type="match status" value="1"/>
</dbReference>
<evidence type="ECO:0000256" key="4">
    <source>
        <dbReference type="ARBA" id="ARBA00023136"/>
    </source>
</evidence>
<dbReference type="SUPFAM" id="SSF53850">
    <property type="entry name" value="Periplasmic binding protein-like II"/>
    <property type="match status" value="1"/>
</dbReference>
<protein>
    <submittedName>
        <fullName evidence="7">BlpG, outer membrane lipoprotein</fullName>
    </submittedName>
</protein>
<dbReference type="Proteomes" id="UP000008522">
    <property type="component" value="Chromosome"/>
</dbReference>
<name>G0ENZ7_BRAIP</name>
<dbReference type="GO" id="GO:0016020">
    <property type="term" value="C:membrane"/>
    <property type="evidence" value="ECO:0007669"/>
    <property type="project" value="UniProtKB-SubCell"/>
</dbReference>
<dbReference type="PATRIC" id="fig|1045858.4.peg.35"/>
<evidence type="ECO:0000256" key="2">
    <source>
        <dbReference type="ARBA" id="ARBA00008973"/>
    </source>
</evidence>
<sequence>MRRIILFFIFIFSVSCSNADKNVHIVRVGYIGESDKIIWQEVMKKVSNDNIEIELVSYINYSSPNKALNDGEIDLNNFQHYAFFNKELEDKGYELTAIADTCLAAMNIYSDNITNINQIKENDKVAIPNDDSNRGRALKVLAAAGLIKLKNIYKQNPTINDIKENKLNLDIIEVDAGTIYGLLPNIACAVINSNFALNFGLDPYRDSIFKDNPSNYTDKNYINIIAVRTEEKDNEIYKKIIKAYQSDEVKDIYDKNFKGVYIAVW</sequence>
<evidence type="ECO:0000313" key="8">
    <source>
        <dbReference type="Proteomes" id="UP000008522"/>
    </source>
</evidence>
<dbReference type="OrthoDB" id="9812878at2"/>
<dbReference type="AlphaFoldDB" id="G0ENZ7"/>
<dbReference type="HOGENOM" id="CLU_067080_1_0_12"/>
<evidence type="ECO:0000256" key="6">
    <source>
        <dbReference type="ARBA" id="ARBA00023288"/>
    </source>
</evidence>
<keyword evidence="3" id="KW-0732">Signal</keyword>
<dbReference type="RefSeq" id="WP_014486524.1">
    <property type="nucleotide sequence ID" value="NC_017243.1"/>
</dbReference>
<dbReference type="InterPro" id="IPR004872">
    <property type="entry name" value="Lipoprotein_NlpA"/>
</dbReference>
<dbReference type="eggNOG" id="COG1464">
    <property type="taxonomic scope" value="Bacteria"/>
</dbReference>
<evidence type="ECO:0000313" key="7">
    <source>
        <dbReference type="EMBL" id="AEM20671.1"/>
    </source>
</evidence>
<proteinExistence type="inferred from homology"/>
<keyword evidence="8" id="KW-1185">Reference proteome</keyword>
<dbReference type="Pfam" id="PF03180">
    <property type="entry name" value="Lipoprotein_9"/>
    <property type="match status" value="1"/>
</dbReference>
<reference evidence="7 8" key="1">
    <citation type="journal article" date="2011" name="BMC Genomics">
        <title>Complete genome sequence of Brachyspira intermedia reveals unique genomic features in Brachyspira species and phage-mediated horizontal gene transfer.</title>
        <authorList>
            <person name="Hafstrom T."/>
            <person name="Jansson D.S."/>
            <person name="Segerman B."/>
        </authorList>
    </citation>
    <scope>NUCLEOTIDE SEQUENCE [LARGE SCALE GENOMIC DNA]</scope>
    <source>
        <strain evidence="8">ATCC 51140 / PWS/A</strain>
    </source>
</reference>
<dbReference type="GeneID" id="44968601"/>
<comment type="subcellular location">
    <subcellularLocation>
        <location evidence="1">Membrane</location>
        <topology evidence="1">Lipid-anchor</topology>
    </subcellularLocation>
</comment>
<keyword evidence="5" id="KW-0564">Palmitate</keyword>
<comment type="similarity">
    <text evidence="2">Belongs to the NlpA lipoprotein family.</text>
</comment>
<accession>G0ENZ7</accession>
<dbReference type="PANTHER" id="PTHR30429:SF3">
    <property type="entry name" value="LIPOPROTEIN"/>
    <property type="match status" value="1"/>
</dbReference>
<evidence type="ECO:0000256" key="1">
    <source>
        <dbReference type="ARBA" id="ARBA00004635"/>
    </source>
</evidence>
<gene>
    <name evidence="7" type="primary">blpG</name>
    <name evidence="7" type="ordered locus">Bint_0035</name>
</gene>
<dbReference type="KEGG" id="bip:Bint_0035"/>
<dbReference type="PROSITE" id="PS51257">
    <property type="entry name" value="PROKAR_LIPOPROTEIN"/>
    <property type="match status" value="1"/>
</dbReference>
<evidence type="ECO:0000256" key="3">
    <source>
        <dbReference type="ARBA" id="ARBA00022729"/>
    </source>
</evidence>